<dbReference type="CDD" id="cd02603">
    <property type="entry name" value="HAD_sEH-N_like"/>
    <property type="match status" value="1"/>
</dbReference>
<accession>A0AA47NW64</accession>
<keyword evidence="2" id="KW-1185">Reference proteome</keyword>
<dbReference type="SUPFAM" id="SSF56784">
    <property type="entry name" value="HAD-like"/>
    <property type="match status" value="1"/>
</dbReference>
<dbReference type="Gene3D" id="1.10.150.240">
    <property type="entry name" value="Putative phosphatase, domain 2"/>
    <property type="match status" value="1"/>
</dbReference>
<dbReference type="EMBL" id="JAOPHQ010003996">
    <property type="protein sequence ID" value="KAK0140926.1"/>
    <property type="molecule type" value="Genomic_DNA"/>
</dbReference>
<dbReference type="InterPro" id="IPR023198">
    <property type="entry name" value="PGP-like_dom2"/>
</dbReference>
<dbReference type="PRINTS" id="PR00413">
    <property type="entry name" value="HADHALOGNASE"/>
</dbReference>
<dbReference type="GO" id="GO:0016787">
    <property type="term" value="F:hydrolase activity"/>
    <property type="evidence" value="ECO:0007669"/>
    <property type="project" value="UniProtKB-KW"/>
</dbReference>
<evidence type="ECO:0000313" key="2">
    <source>
        <dbReference type="Proteomes" id="UP001174136"/>
    </source>
</evidence>
<dbReference type="InterPro" id="IPR023214">
    <property type="entry name" value="HAD_sf"/>
</dbReference>
<name>A0AA47NW64_MERPO</name>
<organism evidence="1 2">
    <name type="scientific">Merluccius polli</name>
    <name type="common">Benguela hake</name>
    <name type="synonym">Merluccius cadenati</name>
    <dbReference type="NCBI Taxonomy" id="89951"/>
    <lineage>
        <taxon>Eukaryota</taxon>
        <taxon>Metazoa</taxon>
        <taxon>Chordata</taxon>
        <taxon>Craniata</taxon>
        <taxon>Vertebrata</taxon>
        <taxon>Euteleostomi</taxon>
        <taxon>Actinopterygii</taxon>
        <taxon>Neopterygii</taxon>
        <taxon>Teleostei</taxon>
        <taxon>Neoteleostei</taxon>
        <taxon>Acanthomorphata</taxon>
        <taxon>Zeiogadaria</taxon>
        <taxon>Gadariae</taxon>
        <taxon>Gadiformes</taxon>
        <taxon>Gadoidei</taxon>
        <taxon>Merlucciidae</taxon>
        <taxon>Merluccius</taxon>
    </lineage>
</organism>
<dbReference type="PANTHER" id="PTHR47829:SF1">
    <property type="entry name" value="HAD FAMILY PHOSPHATASE"/>
    <property type="match status" value="1"/>
</dbReference>
<dbReference type="Proteomes" id="UP001174136">
    <property type="component" value="Unassembled WGS sequence"/>
</dbReference>
<dbReference type="InterPro" id="IPR006439">
    <property type="entry name" value="HAD-SF_hydro_IA"/>
</dbReference>
<evidence type="ECO:0000313" key="1">
    <source>
        <dbReference type="EMBL" id="KAK0140926.1"/>
    </source>
</evidence>
<reference evidence="1" key="1">
    <citation type="journal article" date="2023" name="Front. Mar. Sci.">
        <title>A new Merluccius polli reference genome to investigate the effects of global change in West African waters.</title>
        <authorList>
            <person name="Mateo J.L."/>
            <person name="Blanco-Fernandez C."/>
            <person name="Garcia-Vazquez E."/>
            <person name="Machado-Schiaffino G."/>
        </authorList>
    </citation>
    <scope>NUCLEOTIDE SEQUENCE</scope>
    <source>
        <strain evidence="1">C29</strain>
        <tissue evidence="1">Fin</tissue>
    </source>
</reference>
<dbReference type="InterPro" id="IPR036412">
    <property type="entry name" value="HAD-like_sf"/>
</dbReference>
<dbReference type="InterPro" id="IPR052898">
    <property type="entry name" value="ACAD10-like"/>
</dbReference>
<keyword evidence="1" id="KW-0378">Hydrolase</keyword>
<dbReference type="AlphaFoldDB" id="A0AA47NW64"/>
<gene>
    <name evidence="1" type="primary">EPHX2_1</name>
    <name evidence="1" type="ORF">N1851_022081</name>
</gene>
<dbReference type="Gene3D" id="3.40.50.1000">
    <property type="entry name" value="HAD superfamily/HAD-like"/>
    <property type="match status" value="1"/>
</dbReference>
<protein>
    <submittedName>
        <fullName evidence="1">Bifunctional epoxide hydrolase 2</fullName>
    </submittedName>
</protein>
<proteinExistence type="predicted"/>
<sequence>MAQTKAVLFNFWGVVVRPRPAALFRLHEEANALPRGFVSKIASQRDGALTRAERGEITLSQLILELDSELVKDAKVQGLTLPSDWTVRDLLAGIGEMQADPAVLQTAVSLRRHGIRTAVLANHWVDDTATGNGWACLLSVLGANFDHVLQSCRTGLRVPERAMFTSALQRLGVEPQQRRGGARHSEEHNRRRQLIVEHIQSFTCRASHYGRRGAPGRKYLPSDLNVLKMHELFEAQSHAQTSYSLYYSVFSKDFQSWFWSPSYGCLR</sequence>
<dbReference type="PANTHER" id="PTHR47829">
    <property type="entry name" value="HYDROLASE, PUTATIVE (AFU_ORTHOLOGUE AFUA_1G12880)-RELATED"/>
    <property type="match status" value="1"/>
</dbReference>
<comment type="caution">
    <text evidence="1">The sequence shown here is derived from an EMBL/GenBank/DDBJ whole genome shotgun (WGS) entry which is preliminary data.</text>
</comment>